<accession>A0A1U7NX53</accession>
<proteinExistence type="predicted"/>
<dbReference type="AlphaFoldDB" id="A0A1U7NX53"/>
<reference evidence="1 2" key="1">
    <citation type="submission" date="2017-01" db="EMBL/GenBank/DDBJ databases">
        <title>Genome Analysis of Deinococcus marmoris KOPRI26562.</title>
        <authorList>
            <person name="Kim J.H."/>
            <person name="Oh H.-M."/>
        </authorList>
    </citation>
    <scope>NUCLEOTIDE SEQUENCE [LARGE SCALE GENOMIC DNA]</scope>
    <source>
        <strain evidence="1 2">KOPRI26562</strain>
    </source>
</reference>
<comment type="caution">
    <text evidence="1">The sequence shown here is derived from an EMBL/GenBank/DDBJ whole genome shotgun (WGS) entry which is preliminary data.</text>
</comment>
<name>A0A1U7NX53_9DEIO</name>
<dbReference type="STRING" id="249408.BOO71_0008665"/>
<gene>
    <name evidence="1" type="ORF">BOO71_0008665</name>
</gene>
<dbReference type="RefSeq" id="WP_075833695.1">
    <property type="nucleotide sequence ID" value="NZ_MSTI01000097.1"/>
</dbReference>
<protein>
    <submittedName>
        <fullName evidence="1">Uncharacterized protein</fullName>
    </submittedName>
</protein>
<evidence type="ECO:0000313" key="1">
    <source>
        <dbReference type="EMBL" id="OLV17484.1"/>
    </source>
</evidence>
<sequence length="236" mass="25585">MSAEQLEQARADLVSLDTDTPTLEQNVTTQTAELDRLRREARAGRADFDQVVAQQTRRDAAAGMLQQHLEDVAAQRGLVEELEGAAAESAAVEELRAAWAAVNKSAQEWGRVSEALEGRLRVELDRLRELAVKHREAQATAYQIMRAAAAQGSGLDLQTVGDRLGQRPTGPMDGATRDAQTQAITRALESFAELAAPDNGGELLALARLMAHRAAPRLLPEGLPLLARAWETHSAR</sequence>
<dbReference type="Proteomes" id="UP000186607">
    <property type="component" value="Unassembled WGS sequence"/>
</dbReference>
<dbReference type="EMBL" id="MSTI01000097">
    <property type="protein sequence ID" value="OLV17484.1"/>
    <property type="molecule type" value="Genomic_DNA"/>
</dbReference>
<keyword evidence="2" id="KW-1185">Reference proteome</keyword>
<evidence type="ECO:0000313" key="2">
    <source>
        <dbReference type="Proteomes" id="UP000186607"/>
    </source>
</evidence>
<organism evidence="1 2">
    <name type="scientific">Deinococcus marmoris</name>
    <dbReference type="NCBI Taxonomy" id="249408"/>
    <lineage>
        <taxon>Bacteria</taxon>
        <taxon>Thermotogati</taxon>
        <taxon>Deinococcota</taxon>
        <taxon>Deinococci</taxon>
        <taxon>Deinococcales</taxon>
        <taxon>Deinococcaceae</taxon>
        <taxon>Deinococcus</taxon>
    </lineage>
</organism>